<name>A4S729_OSTLU</name>
<feature type="compositionally biased region" description="Low complexity" evidence="2">
    <location>
        <begin position="646"/>
        <end position="658"/>
    </location>
</feature>
<reference evidence="3 4" key="1">
    <citation type="journal article" date="2007" name="Proc. Natl. Acad. Sci. U.S.A.">
        <title>The tiny eukaryote Ostreococcus provides genomic insights into the paradox of plankton speciation.</title>
        <authorList>
            <person name="Palenik B."/>
            <person name="Grimwood J."/>
            <person name="Aerts A."/>
            <person name="Rouze P."/>
            <person name="Salamov A."/>
            <person name="Putnam N."/>
            <person name="Dupont C."/>
            <person name="Jorgensen R."/>
            <person name="Derelle E."/>
            <person name="Rombauts S."/>
            <person name="Zhou K."/>
            <person name="Otillar R."/>
            <person name="Merchant S.S."/>
            <person name="Podell S."/>
            <person name="Gaasterland T."/>
            <person name="Napoli C."/>
            <person name="Gendler K."/>
            <person name="Manuell A."/>
            <person name="Tai V."/>
            <person name="Vallon O."/>
            <person name="Piganeau G."/>
            <person name="Jancek S."/>
            <person name="Heijde M."/>
            <person name="Jabbari K."/>
            <person name="Bowler C."/>
            <person name="Lohr M."/>
            <person name="Robbens S."/>
            <person name="Werner G."/>
            <person name="Dubchak I."/>
            <person name="Pazour G.J."/>
            <person name="Ren Q."/>
            <person name="Paulsen I."/>
            <person name="Delwiche C."/>
            <person name="Schmutz J."/>
            <person name="Rokhsar D."/>
            <person name="Van de Peer Y."/>
            <person name="Moreau H."/>
            <person name="Grigoriev I.V."/>
        </authorList>
    </citation>
    <scope>NUCLEOTIDE SEQUENCE [LARGE SCALE GENOMIC DNA]</scope>
    <source>
        <strain evidence="3 4">CCE9901</strain>
    </source>
</reference>
<dbReference type="Gramene" id="ABO99674">
    <property type="protein sequence ID" value="ABO99674"/>
    <property type="gene ID" value="OSTLU_27331"/>
</dbReference>
<dbReference type="HOGENOM" id="CLU_026059_0_0_1"/>
<organism evidence="3 4">
    <name type="scientific">Ostreococcus lucimarinus (strain CCE9901)</name>
    <dbReference type="NCBI Taxonomy" id="436017"/>
    <lineage>
        <taxon>Eukaryota</taxon>
        <taxon>Viridiplantae</taxon>
        <taxon>Chlorophyta</taxon>
        <taxon>Mamiellophyceae</taxon>
        <taxon>Mamiellales</taxon>
        <taxon>Bathycoccaceae</taxon>
        <taxon>Ostreococcus</taxon>
    </lineage>
</organism>
<feature type="coiled-coil region" evidence="1">
    <location>
        <begin position="219"/>
        <end position="298"/>
    </location>
</feature>
<dbReference type="AlphaFoldDB" id="A4S729"/>
<evidence type="ECO:0000313" key="4">
    <source>
        <dbReference type="Proteomes" id="UP000001568"/>
    </source>
</evidence>
<keyword evidence="1" id="KW-0175">Coiled coil</keyword>
<feature type="compositionally biased region" description="Low complexity" evidence="2">
    <location>
        <begin position="600"/>
        <end position="618"/>
    </location>
</feature>
<feature type="coiled-coil region" evidence="1">
    <location>
        <begin position="337"/>
        <end position="501"/>
    </location>
</feature>
<feature type="region of interest" description="Disordered" evidence="2">
    <location>
        <begin position="579"/>
        <end position="678"/>
    </location>
</feature>
<sequence>MLRRERDAHLRTRKKYEELGVHATAVLRQRDETREALEASTTRERTANARVDELTRRLDEERATSETRLEDVRRSSAEWREAQIAEVNALREAAETRMREANEAASRVEERVAARVANCEKRLSEAERDAAQRARDAIGRFGALASSTEVRATREANALKTRIETLEEELATVNRERSNATHAATMAKRDMDEAMGQFESFRAELASARDVIHARDEALATTRRELRAIESARDDARANLNRLEITNRDLEMKVSSLEEVLGDVGGHKRSVMILRARVTHLTAEIQSAKELAADAKARFINELGALKAQCAQDMQSALHRTEQHYKSRLHASSEGVVAELRREVVDLEGEIAKLKRTHARELEDALASERQAVASASESSIRSSTQRTIEAEKAKAVAELSAREARERLESSVKDREAMEAALVAANEHIAALKAERATYEEKFQRLKGELEESEANVRDLGALLSVRKTSLAGEEEEALSQNESNTMQSLQKQLEESKAEGLAAVKRAQDMAQLEIDALKRGLEMSAHRASSENQGRIAALEKDLAEALEGRNIAREEAEDLRAQLNRYEALTKLQDDAMSASKSQVKTLSQRLRSLESSMSGSPMPGSASPAASPSRSFFLTPGTFTPGSPVSRPAPTPITAIRSPRSPPASSNRSIDGISPIKRSSPLFKGLDGE</sequence>
<gene>
    <name evidence="3" type="ORF">OSTLU_27331</name>
</gene>
<evidence type="ECO:0000256" key="2">
    <source>
        <dbReference type="SAM" id="MobiDB-lite"/>
    </source>
</evidence>
<feature type="compositionally biased region" description="Polar residues" evidence="2">
    <location>
        <begin position="583"/>
        <end position="599"/>
    </location>
</feature>
<accession>A4S729</accession>
<dbReference type="RefSeq" id="XP_001421381.1">
    <property type="nucleotide sequence ID" value="XM_001421344.1"/>
</dbReference>
<evidence type="ECO:0000313" key="3">
    <source>
        <dbReference type="EMBL" id="ABO99674.1"/>
    </source>
</evidence>
<keyword evidence="4" id="KW-1185">Reference proteome</keyword>
<dbReference type="Proteomes" id="UP000001568">
    <property type="component" value="Chromosome 14"/>
</dbReference>
<proteinExistence type="predicted"/>
<dbReference type="OrthoDB" id="10521015at2759"/>
<feature type="coiled-coil region" evidence="1">
    <location>
        <begin position="44"/>
        <end position="183"/>
    </location>
</feature>
<evidence type="ECO:0000256" key="1">
    <source>
        <dbReference type="SAM" id="Coils"/>
    </source>
</evidence>
<dbReference type="EMBL" id="CP000594">
    <property type="protein sequence ID" value="ABO99674.1"/>
    <property type="molecule type" value="Genomic_DNA"/>
</dbReference>
<feature type="coiled-coil region" evidence="1">
    <location>
        <begin position="539"/>
        <end position="573"/>
    </location>
</feature>
<dbReference type="KEGG" id="olu:OSTLU_27331"/>
<protein>
    <submittedName>
        <fullName evidence="3">Uncharacterized protein</fullName>
    </submittedName>
</protein>
<dbReference type="OMA" id="ARVANCE"/>
<dbReference type="GeneID" id="5005531"/>